<dbReference type="GO" id="GO:0016787">
    <property type="term" value="F:hydrolase activity"/>
    <property type="evidence" value="ECO:0007669"/>
    <property type="project" value="UniProtKB-KW"/>
</dbReference>
<accession>A0A7X6KX70</accession>
<keyword evidence="8" id="KW-0186">Copper</keyword>
<evidence type="ECO:0000256" key="12">
    <source>
        <dbReference type="RuleBase" id="RU361274"/>
    </source>
</evidence>
<comment type="catalytic activity">
    <reaction evidence="9">
        <text>adenosine + H2O + H(+) = inosine + NH4(+)</text>
        <dbReference type="Rhea" id="RHEA:24408"/>
        <dbReference type="ChEBI" id="CHEBI:15377"/>
        <dbReference type="ChEBI" id="CHEBI:15378"/>
        <dbReference type="ChEBI" id="CHEBI:16335"/>
        <dbReference type="ChEBI" id="CHEBI:17596"/>
        <dbReference type="ChEBI" id="CHEBI:28938"/>
        <dbReference type="EC" id="3.5.4.4"/>
    </reaction>
    <physiologicalReaction direction="left-to-right" evidence="9">
        <dbReference type="Rhea" id="RHEA:24409"/>
    </physiologicalReaction>
</comment>
<proteinExistence type="inferred from homology"/>
<evidence type="ECO:0000256" key="2">
    <source>
        <dbReference type="ARBA" id="ARBA00003215"/>
    </source>
</evidence>
<evidence type="ECO:0000256" key="5">
    <source>
        <dbReference type="ARBA" id="ARBA00022723"/>
    </source>
</evidence>
<evidence type="ECO:0000256" key="7">
    <source>
        <dbReference type="ARBA" id="ARBA00022833"/>
    </source>
</evidence>
<evidence type="ECO:0000256" key="1">
    <source>
        <dbReference type="ARBA" id="ARBA00000553"/>
    </source>
</evidence>
<keyword evidence="7" id="KW-0862">Zinc</keyword>
<dbReference type="EMBL" id="JAAXOX010000009">
    <property type="protein sequence ID" value="NKY23850.1"/>
    <property type="molecule type" value="Genomic_DNA"/>
</dbReference>
<evidence type="ECO:0000256" key="6">
    <source>
        <dbReference type="ARBA" id="ARBA00022801"/>
    </source>
</evidence>
<comment type="catalytic activity">
    <reaction evidence="10">
        <text>adenosine + phosphate = alpha-D-ribose 1-phosphate + adenine</text>
        <dbReference type="Rhea" id="RHEA:27642"/>
        <dbReference type="ChEBI" id="CHEBI:16335"/>
        <dbReference type="ChEBI" id="CHEBI:16708"/>
        <dbReference type="ChEBI" id="CHEBI:43474"/>
        <dbReference type="ChEBI" id="CHEBI:57720"/>
        <dbReference type="EC" id="2.4.2.1"/>
    </reaction>
    <physiologicalReaction direction="left-to-right" evidence="10">
        <dbReference type="Rhea" id="RHEA:27643"/>
    </physiologicalReaction>
</comment>
<dbReference type="GO" id="GO:0017061">
    <property type="term" value="F:S-methyl-5-thioadenosine phosphorylase activity"/>
    <property type="evidence" value="ECO:0007669"/>
    <property type="project" value="UniProtKB-EC"/>
</dbReference>
<keyword evidence="6" id="KW-0378">Hydrolase</keyword>
<dbReference type="InterPro" id="IPR011324">
    <property type="entry name" value="Cytotoxic_necrot_fac-like_cat"/>
</dbReference>
<keyword evidence="5" id="KW-0479">Metal-binding</keyword>
<evidence type="ECO:0000256" key="9">
    <source>
        <dbReference type="ARBA" id="ARBA00047989"/>
    </source>
</evidence>
<comment type="catalytic activity">
    <reaction evidence="11">
        <text>S-methyl-5'-thioadenosine + phosphate = 5-(methylsulfanyl)-alpha-D-ribose 1-phosphate + adenine</text>
        <dbReference type="Rhea" id="RHEA:11852"/>
        <dbReference type="ChEBI" id="CHEBI:16708"/>
        <dbReference type="ChEBI" id="CHEBI:17509"/>
        <dbReference type="ChEBI" id="CHEBI:43474"/>
        <dbReference type="ChEBI" id="CHEBI:58533"/>
        <dbReference type="EC" id="2.4.2.28"/>
    </reaction>
    <physiologicalReaction direction="left-to-right" evidence="11">
        <dbReference type="Rhea" id="RHEA:11853"/>
    </physiologicalReaction>
</comment>
<dbReference type="GO" id="GO:0005507">
    <property type="term" value="F:copper ion binding"/>
    <property type="evidence" value="ECO:0007669"/>
    <property type="project" value="TreeGrafter"/>
</dbReference>
<dbReference type="Gene3D" id="3.60.140.10">
    <property type="entry name" value="CNF1/YfiH-like putative cysteine hydrolases"/>
    <property type="match status" value="1"/>
</dbReference>
<comment type="caution">
    <text evidence="13">The sequence shown here is derived from an EMBL/GenBank/DDBJ whole genome shotgun (WGS) entry which is preliminary data.</text>
</comment>
<protein>
    <recommendedName>
        <fullName evidence="12">Purine nucleoside phosphorylase</fullName>
    </recommendedName>
</protein>
<comment type="similarity">
    <text evidence="3 12">Belongs to the purine nucleoside phosphorylase YfiH/LACC1 family.</text>
</comment>
<keyword evidence="14" id="KW-1185">Reference proteome</keyword>
<comment type="catalytic activity">
    <reaction evidence="1">
        <text>inosine + phosphate = alpha-D-ribose 1-phosphate + hypoxanthine</text>
        <dbReference type="Rhea" id="RHEA:27646"/>
        <dbReference type="ChEBI" id="CHEBI:17368"/>
        <dbReference type="ChEBI" id="CHEBI:17596"/>
        <dbReference type="ChEBI" id="CHEBI:43474"/>
        <dbReference type="ChEBI" id="CHEBI:57720"/>
        <dbReference type="EC" id="2.4.2.1"/>
    </reaction>
    <physiologicalReaction direction="left-to-right" evidence="1">
        <dbReference type="Rhea" id="RHEA:27647"/>
    </physiologicalReaction>
</comment>
<dbReference type="Proteomes" id="UP000581206">
    <property type="component" value="Unassembled WGS sequence"/>
</dbReference>
<evidence type="ECO:0000256" key="3">
    <source>
        <dbReference type="ARBA" id="ARBA00007353"/>
    </source>
</evidence>
<dbReference type="AlphaFoldDB" id="A0A7X6KX70"/>
<evidence type="ECO:0000256" key="8">
    <source>
        <dbReference type="ARBA" id="ARBA00023008"/>
    </source>
</evidence>
<dbReference type="PANTHER" id="PTHR30616">
    <property type="entry name" value="UNCHARACTERIZED PROTEIN YFIH"/>
    <property type="match status" value="1"/>
</dbReference>
<dbReference type="InterPro" id="IPR003730">
    <property type="entry name" value="Cu_polyphenol_OxRdtase"/>
</dbReference>
<evidence type="ECO:0000256" key="11">
    <source>
        <dbReference type="ARBA" id="ARBA00049893"/>
    </source>
</evidence>
<dbReference type="CDD" id="cd16833">
    <property type="entry name" value="YfiH"/>
    <property type="match status" value="1"/>
</dbReference>
<name>A0A7X6KX70_9CELL</name>
<comment type="function">
    <text evidence="2">Purine nucleoside enzyme that catalyzes the phosphorolysis of adenosine and inosine nucleosides, yielding D-ribose 1-phosphate and the respective free bases, adenine and hypoxanthine. Also catalyzes the phosphorolysis of S-methyl-5'-thioadenosine into adenine and S-methyl-5-thio-alpha-D-ribose 1-phosphate. Also has adenosine deaminase activity.</text>
</comment>
<gene>
    <name evidence="13" type="primary">pgeF</name>
    <name evidence="13" type="ORF">HGA03_14360</name>
</gene>
<sequence>MIGVDLGPGIRACFTTRAGGVSPAPWDELNLGQAVGDDPDRVAANRARVQDWAGVPLSWGHQVHGTVVRLVDGPDAGTDDCDAVAVLRPGLGAAVLVADCVPVLIADPDARVAAAVHAGRRGLLAGVVQEAVAALTAHGADPARMRAAIGPCIRGPHYEVPAAMRDEAAAVLPATACTTVDGTPGLDLPAGVRSVLTAAGLREVLDTGLDTAVDDRFFSHRRAQRAGVTTGRSAGVIALV</sequence>
<evidence type="ECO:0000313" key="13">
    <source>
        <dbReference type="EMBL" id="NKY23850.1"/>
    </source>
</evidence>
<reference evidence="13 14" key="1">
    <citation type="submission" date="2020-04" db="EMBL/GenBank/DDBJ databases">
        <title>MicrobeNet Type strains.</title>
        <authorList>
            <person name="Nicholson A.C."/>
        </authorList>
    </citation>
    <scope>NUCLEOTIDE SEQUENCE [LARGE SCALE GENOMIC DNA]</scope>
    <source>
        <strain evidence="13 14">ATCC BAA-788</strain>
    </source>
</reference>
<keyword evidence="4" id="KW-0808">Transferase</keyword>
<evidence type="ECO:0000313" key="14">
    <source>
        <dbReference type="Proteomes" id="UP000581206"/>
    </source>
</evidence>
<dbReference type="InterPro" id="IPR038371">
    <property type="entry name" value="Cu_polyphenol_OxRdtase_sf"/>
</dbReference>
<dbReference type="SUPFAM" id="SSF64438">
    <property type="entry name" value="CNF1/YfiH-like putative cysteine hydrolases"/>
    <property type="match status" value="1"/>
</dbReference>
<evidence type="ECO:0000256" key="10">
    <source>
        <dbReference type="ARBA" id="ARBA00048968"/>
    </source>
</evidence>
<dbReference type="PANTHER" id="PTHR30616:SF2">
    <property type="entry name" value="PURINE NUCLEOSIDE PHOSPHORYLASE LACC1"/>
    <property type="match status" value="1"/>
</dbReference>
<evidence type="ECO:0000256" key="4">
    <source>
        <dbReference type="ARBA" id="ARBA00022679"/>
    </source>
</evidence>
<dbReference type="NCBIfam" id="TIGR00726">
    <property type="entry name" value="peptidoglycan editing factor PgeF"/>
    <property type="match status" value="1"/>
</dbReference>
<organism evidence="13 14">
    <name type="scientific">Cellulomonas denverensis</name>
    <dbReference type="NCBI Taxonomy" id="264297"/>
    <lineage>
        <taxon>Bacteria</taxon>
        <taxon>Bacillati</taxon>
        <taxon>Actinomycetota</taxon>
        <taxon>Actinomycetes</taxon>
        <taxon>Micrococcales</taxon>
        <taxon>Cellulomonadaceae</taxon>
        <taxon>Cellulomonas</taxon>
    </lineage>
</organism>
<dbReference type="Pfam" id="PF02578">
    <property type="entry name" value="Cu-oxidase_4"/>
    <property type="match status" value="1"/>
</dbReference>